<keyword evidence="3" id="KW-0547">Nucleotide-binding</keyword>
<keyword evidence="9" id="KW-0436">Ligase</keyword>
<evidence type="ECO:0000256" key="6">
    <source>
        <dbReference type="PIRSR" id="PIRSR001549-1"/>
    </source>
</evidence>
<dbReference type="CDD" id="cd00773">
    <property type="entry name" value="HisRS-like_core"/>
    <property type="match status" value="1"/>
</dbReference>
<dbReference type="OMA" id="CEAVQGI"/>
<comment type="catalytic activity">
    <reaction evidence="5">
        <text>tRNA(His) + L-histidine + ATP = L-histidyl-tRNA(His) + AMP + diphosphate + H(+)</text>
        <dbReference type="Rhea" id="RHEA:17313"/>
        <dbReference type="Rhea" id="RHEA-COMP:9665"/>
        <dbReference type="Rhea" id="RHEA-COMP:9689"/>
        <dbReference type="ChEBI" id="CHEBI:15378"/>
        <dbReference type="ChEBI" id="CHEBI:30616"/>
        <dbReference type="ChEBI" id="CHEBI:33019"/>
        <dbReference type="ChEBI" id="CHEBI:57595"/>
        <dbReference type="ChEBI" id="CHEBI:78442"/>
        <dbReference type="ChEBI" id="CHEBI:78527"/>
        <dbReference type="ChEBI" id="CHEBI:456215"/>
        <dbReference type="EC" id="6.1.1.21"/>
    </reaction>
</comment>
<feature type="signal peptide" evidence="7">
    <location>
        <begin position="1"/>
        <end position="23"/>
    </location>
</feature>
<dbReference type="GO" id="GO:0005524">
    <property type="term" value="F:ATP binding"/>
    <property type="evidence" value="ECO:0007669"/>
    <property type="project" value="InterPro"/>
</dbReference>
<evidence type="ECO:0000256" key="3">
    <source>
        <dbReference type="ARBA" id="ARBA00022741"/>
    </source>
</evidence>
<keyword evidence="10" id="KW-1185">Reference proteome</keyword>
<evidence type="ECO:0000256" key="1">
    <source>
        <dbReference type="ARBA" id="ARBA00008226"/>
    </source>
</evidence>
<reference evidence="9 10" key="1">
    <citation type="journal article" date="2013" name="Genome Biol.">
        <title>Genome of Acanthamoeba castellanii highlights extensive lateral gene transfer and early evolution of tyrosine kinase signaling.</title>
        <authorList>
            <person name="Clarke M."/>
            <person name="Lohan A.J."/>
            <person name="Liu B."/>
            <person name="Lagkouvardos I."/>
            <person name="Roy S."/>
            <person name="Zafar N."/>
            <person name="Bertelli C."/>
            <person name="Schilde C."/>
            <person name="Kianianmomeni A."/>
            <person name="Burglin T.R."/>
            <person name="Frech C."/>
            <person name="Turcotte B."/>
            <person name="Kopec K.O."/>
            <person name="Synnott J.M."/>
            <person name="Choo C."/>
            <person name="Paponov I."/>
            <person name="Finkler A."/>
            <person name="Soon Heng Tan C."/>
            <person name="Hutchins A.P."/>
            <person name="Weinmeier T."/>
            <person name="Rattei T."/>
            <person name="Chu J.S."/>
            <person name="Gimenez G."/>
            <person name="Irimia M."/>
            <person name="Rigden D.J."/>
            <person name="Fitzpatrick D.A."/>
            <person name="Lorenzo-Morales J."/>
            <person name="Bateman A."/>
            <person name="Chiu C.H."/>
            <person name="Tang P."/>
            <person name="Hegemann P."/>
            <person name="Fromm H."/>
            <person name="Raoult D."/>
            <person name="Greub G."/>
            <person name="Miranda-Saavedra D."/>
            <person name="Chen N."/>
            <person name="Nash P."/>
            <person name="Ginger M.L."/>
            <person name="Horn M."/>
            <person name="Schaap P."/>
            <person name="Caler L."/>
            <person name="Loftus B."/>
        </authorList>
    </citation>
    <scope>NUCLEOTIDE SEQUENCE [LARGE SCALE GENOMIC DNA]</scope>
    <source>
        <strain evidence="9 10">Neff</strain>
    </source>
</reference>
<dbReference type="STRING" id="1257118.L8HIB4"/>
<dbReference type="AlphaFoldDB" id="L8HIB4"/>
<gene>
    <name evidence="9" type="ORF">ACA1_333180</name>
</gene>
<feature type="binding site" evidence="6">
    <location>
        <position position="280"/>
    </location>
    <ligand>
        <name>L-histidine</name>
        <dbReference type="ChEBI" id="CHEBI:57595"/>
    </ligand>
</feature>
<feature type="binding site" evidence="6">
    <location>
        <begin position="284"/>
        <end position="285"/>
    </location>
    <ligand>
        <name>L-histidine</name>
        <dbReference type="ChEBI" id="CHEBI:57595"/>
    </ligand>
</feature>
<dbReference type="InterPro" id="IPR006195">
    <property type="entry name" value="aa-tRNA-synth_II"/>
</dbReference>
<dbReference type="Pfam" id="PF03129">
    <property type="entry name" value="HGTP_anticodon"/>
    <property type="match status" value="1"/>
</dbReference>
<evidence type="ECO:0000259" key="8">
    <source>
        <dbReference type="PROSITE" id="PS50862"/>
    </source>
</evidence>
<dbReference type="Proteomes" id="UP000011083">
    <property type="component" value="Unassembled WGS sequence"/>
</dbReference>
<organism evidence="9 10">
    <name type="scientific">Acanthamoeba castellanii (strain ATCC 30010 / Neff)</name>
    <dbReference type="NCBI Taxonomy" id="1257118"/>
    <lineage>
        <taxon>Eukaryota</taxon>
        <taxon>Amoebozoa</taxon>
        <taxon>Discosea</taxon>
        <taxon>Longamoebia</taxon>
        <taxon>Centramoebida</taxon>
        <taxon>Acanthamoebidae</taxon>
        <taxon>Acanthamoeba</taxon>
    </lineage>
</organism>
<dbReference type="PANTHER" id="PTHR43707">
    <property type="entry name" value="HISTIDYL-TRNA SYNTHETASE"/>
    <property type="match status" value="1"/>
</dbReference>
<dbReference type="GO" id="GO:0006427">
    <property type="term" value="P:histidyl-tRNA aminoacylation"/>
    <property type="evidence" value="ECO:0007669"/>
    <property type="project" value="InterPro"/>
</dbReference>
<sequence>MWPHLWGGRLVCTSGAWSGVAYAVGWSGCHGGAALAGPLWLQRGYVSSAAAVATGPVGGAPRGTHDIEGGELAAHRFIVDTARRVASRYAFEEVQTPMFETTQVFQRSLGGDSDVVMKEMYTFDDKGGNSLTLRPEGTAGVVRAFVSKKDFGDLPRRYFYSGPMFRYERPQKGRLRQFHQLEVNSLGDAESRERYRTALREYLSTQRTFLSADSVLRLDRGSELRVLDSKDASDQQVVRAAECPVLVDYLSEQSRDHFQQVCGLLTQLDLSFVVNPRLVRGLDYYGQTVFEFVGQPGPQLGPQQATLLAGGVYDSLVSTFGGPAISGVGWAAGVERLALVLDRTLVPTPPRPLYVLLVATDDLAPADDTISHLNKPAPAPALVGYAMRVSEQLRRDGFVVVQKVDGSEGSGGKLRKWMKKAVKANAAAAVFVGADELAANAVTLKLLDTGDQRTVALPQLADALHQHRPSAPTFL</sequence>
<dbReference type="HAMAP" id="MF_00127">
    <property type="entry name" value="His_tRNA_synth"/>
    <property type="match status" value="1"/>
</dbReference>
<feature type="domain" description="Aminoacyl-transfer RNA synthetases class-II family profile" evidence="8">
    <location>
        <begin position="62"/>
        <end position="349"/>
    </location>
</feature>
<dbReference type="Gene3D" id="3.30.930.10">
    <property type="entry name" value="Bira Bifunctional Protein, Domain 2"/>
    <property type="match status" value="2"/>
</dbReference>
<evidence type="ECO:0000256" key="2">
    <source>
        <dbReference type="ARBA" id="ARBA00012815"/>
    </source>
</evidence>
<dbReference type="Pfam" id="PF13393">
    <property type="entry name" value="tRNA-synt_His"/>
    <property type="match status" value="2"/>
</dbReference>
<feature type="binding site" evidence="6">
    <location>
        <position position="180"/>
    </location>
    <ligand>
        <name>L-histidine</name>
        <dbReference type="ChEBI" id="CHEBI:57595"/>
    </ligand>
</feature>
<dbReference type="InterPro" id="IPR045864">
    <property type="entry name" value="aa-tRNA-synth_II/BPL/LPL"/>
</dbReference>
<dbReference type="KEGG" id="acan:ACA1_333180"/>
<feature type="chain" id="PRO_5003991258" description="histidine--tRNA ligase" evidence="7">
    <location>
        <begin position="24"/>
        <end position="475"/>
    </location>
</feature>
<dbReference type="InterPro" id="IPR004154">
    <property type="entry name" value="Anticodon-bd"/>
</dbReference>
<feature type="binding site" evidence="6">
    <location>
        <begin position="136"/>
        <end position="138"/>
    </location>
    <ligand>
        <name>L-histidine</name>
        <dbReference type="ChEBI" id="CHEBI:57595"/>
    </ligand>
</feature>
<evidence type="ECO:0000313" key="9">
    <source>
        <dbReference type="EMBL" id="ELR24438.1"/>
    </source>
</evidence>
<dbReference type="Gene3D" id="3.40.50.800">
    <property type="entry name" value="Anticodon-binding domain"/>
    <property type="match status" value="1"/>
</dbReference>
<keyword evidence="7" id="KW-0732">Signal</keyword>
<dbReference type="InterPro" id="IPR015807">
    <property type="entry name" value="His-tRNA-ligase"/>
</dbReference>
<dbReference type="InterPro" id="IPR004516">
    <property type="entry name" value="HisRS/HisZ"/>
</dbReference>
<dbReference type="VEuPathDB" id="AmoebaDB:ACA1_333180"/>
<dbReference type="OrthoDB" id="1906957at2759"/>
<accession>L8HIB4</accession>
<dbReference type="GO" id="GO:0004821">
    <property type="term" value="F:histidine-tRNA ligase activity"/>
    <property type="evidence" value="ECO:0007669"/>
    <property type="project" value="UniProtKB-EC"/>
</dbReference>
<dbReference type="PROSITE" id="PS50862">
    <property type="entry name" value="AA_TRNA_LIGASE_II"/>
    <property type="match status" value="1"/>
</dbReference>
<dbReference type="RefSeq" id="XP_004355012.1">
    <property type="nucleotide sequence ID" value="XM_004354960.1"/>
</dbReference>
<name>L8HIB4_ACACF</name>
<evidence type="ECO:0000256" key="4">
    <source>
        <dbReference type="ARBA" id="ARBA00030619"/>
    </source>
</evidence>
<evidence type="ECO:0000256" key="7">
    <source>
        <dbReference type="SAM" id="SignalP"/>
    </source>
</evidence>
<dbReference type="EC" id="6.1.1.21" evidence="2"/>
<proteinExistence type="inferred from homology"/>
<dbReference type="GO" id="GO:0005737">
    <property type="term" value="C:cytoplasm"/>
    <property type="evidence" value="ECO:0007669"/>
    <property type="project" value="InterPro"/>
</dbReference>
<evidence type="ECO:0000256" key="5">
    <source>
        <dbReference type="ARBA" id="ARBA00047639"/>
    </source>
</evidence>
<evidence type="ECO:0000313" key="10">
    <source>
        <dbReference type="Proteomes" id="UP000011083"/>
    </source>
</evidence>
<dbReference type="EMBL" id="KB007819">
    <property type="protein sequence ID" value="ELR24438.1"/>
    <property type="molecule type" value="Genomic_DNA"/>
</dbReference>
<dbReference type="InterPro" id="IPR036621">
    <property type="entry name" value="Anticodon-bd_dom_sf"/>
</dbReference>
<dbReference type="SMR" id="L8HIB4"/>
<dbReference type="InterPro" id="IPR041715">
    <property type="entry name" value="HisRS-like_core"/>
</dbReference>
<dbReference type="PANTHER" id="PTHR43707:SF1">
    <property type="entry name" value="HISTIDINE--TRNA LIGASE, MITOCHONDRIAL-RELATED"/>
    <property type="match status" value="1"/>
</dbReference>
<protein>
    <recommendedName>
        <fullName evidence="2">histidine--tRNA ligase</fullName>
        <ecNumber evidence="2">6.1.1.21</ecNumber>
    </recommendedName>
    <alternativeName>
        <fullName evidence="4">Histidyl-tRNA synthetase</fullName>
    </alternativeName>
</protein>
<dbReference type="GeneID" id="14925461"/>
<dbReference type="SUPFAM" id="SSF55681">
    <property type="entry name" value="Class II aaRS and biotin synthetases"/>
    <property type="match status" value="1"/>
</dbReference>
<dbReference type="PIRSF" id="PIRSF001549">
    <property type="entry name" value="His-tRNA_synth"/>
    <property type="match status" value="1"/>
</dbReference>
<feature type="binding site" evidence="6">
    <location>
        <position position="166"/>
    </location>
    <ligand>
        <name>L-histidine</name>
        <dbReference type="ChEBI" id="CHEBI:57595"/>
    </ligand>
</feature>
<comment type="similarity">
    <text evidence="1">Belongs to the class-II aminoacyl-tRNA synthetase family.</text>
</comment>
<dbReference type="SUPFAM" id="SSF52954">
    <property type="entry name" value="Class II aaRS ABD-related"/>
    <property type="match status" value="1"/>
</dbReference>